<gene>
    <name evidence="2" type="ORF">NHX12_006309</name>
</gene>
<organism evidence="2 3">
    <name type="scientific">Muraenolepis orangiensis</name>
    <name type="common">Patagonian moray cod</name>
    <dbReference type="NCBI Taxonomy" id="630683"/>
    <lineage>
        <taxon>Eukaryota</taxon>
        <taxon>Metazoa</taxon>
        <taxon>Chordata</taxon>
        <taxon>Craniata</taxon>
        <taxon>Vertebrata</taxon>
        <taxon>Euteleostomi</taxon>
        <taxon>Actinopterygii</taxon>
        <taxon>Neopterygii</taxon>
        <taxon>Teleostei</taxon>
        <taxon>Neoteleostei</taxon>
        <taxon>Acanthomorphata</taxon>
        <taxon>Zeiogadaria</taxon>
        <taxon>Gadariae</taxon>
        <taxon>Gadiformes</taxon>
        <taxon>Muraenolepidoidei</taxon>
        <taxon>Muraenolepididae</taxon>
        <taxon>Muraenolepis</taxon>
    </lineage>
</organism>
<sequence>MLGSVCRAIRRKTKCPLYLYLQSPATKTTVSTLLVIACNELDLDPEPGLLPPSSSSPGWRREEKPINGPSTDHQRTIIGGSA</sequence>
<comment type="caution">
    <text evidence="2">The sequence shown here is derived from an EMBL/GenBank/DDBJ whole genome shotgun (WGS) entry which is preliminary data.</text>
</comment>
<dbReference type="AlphaFoldDB" id="A0A9Q0DT92"/>
<feature type="region of interest" description="Disordered" evidence="1">
    <location>
        <begin position="43"/>
        <end position="82"/>
    </location>
</feature>
<evidence type="ECO:0000313" key="3">
    <source>
        <dbReference type="Proteomes" id="UP001148018"/>
    </source>
</evidence>
<protein>
    <submittedName>
        <fullName evidence="2">Uncharacterized protein</fullName>
    </submittedName>
</protein>
<dbReference type="Proteomes" id="UP001148018">
    <property type="component" value="Unassembled WGS sequence"/>
</dbReference>
<evidence type="ECO:0000313" key="2">
    <source>
        <dbReference type="EMBL" id="KAJ3593977.1"/>
    </source>
</evidence>
<name>A0A9Q0DT92_9TELE</name>
<keyword evidence="3" id="KW-1185">Reference proteome</keyword>
<evidence type="ECO:0000256" key="1">
    <source>
        <dbReference type="SAM" id="MobiDB-lite"/>
    </source>
</evidence>
<reference evidence="2" key="1">
    <citation type="submission" date="2022-07" db="EMBL/GenBank/DDBJ databases">
        <title>Chromosome-level genome of Muraenolepis orangiensis.</title>
        <authorList>
            <person name="Kim J."/>
        </authorList>
    </citation>
    <scope>NUCLEOTIDE SEQUENCE</scope>
    <source>
        <strain evidence="2">KU_S4_2022</strain>
        <tissue evidence="2">Muscle</tissue>
    </source>
</reference>
<dbReference type="EMBL" id="JANIIK010000112">
    <property type="protein sequence ID" value="KAJ3593977.1"/>
    <property type="molecule type" value="Genomic_DNA"/>
</dbReference>
<proteinExistence type="predicted"/>
<accession>A0A9Q0DT92</accession>